<keyword evidence="4" id="KW-0732">Signal</keyword>
<accession>A0A4Y1RI59</accession>
<evidence type="ECO:0000256" key="3">
    <source>
        <dbReference type="ARBA" id="ARBA00022692"/>
    </source>
</evidence>
<keyword evidence="3" id="KW-0812">Transmembrane</keyword>
<evidence type="ECO:0000256" key="5">
    <source>
        <dbReference type="ARBA" id="ARBA00022989"/>
    </source>
</evidence>
<keyword evidence="2" id="KW-1003">Cell membrane</keyword>
<evidence type="ECO:0000313" key="8">
    <source>
        <dbReference type="EMBL" id="BBH03775.1"/>
    </source>
</evidence>
<dbReference type="PANTHER" id="PTHR46204">
    <property type="entry name" value="CHITIN ELICITOR RECEPTOR KINASE 1-RELATED"/>
    <property type="match status" value="1"/>
</dbReference>
<comment type="subcellular location">
    <subcellularLocation>
        <location evidence="1">Cell membrane</location>
        <topology evidence="1">Single-pass membrane protein</topology>
    </subcellularLocation>
</comment>
<sequence length="86" mass="9787">MAATMDAFFEKQEVAIKKMRSIRTKEFFAELKVLCKIHHNNVNGSLNDHLHDPLLKGSQTLLVTCRKPTSFMDSKSTNSTGYSKRN</sequence>
<reference evidence="8" key="1">
    <citation type="journal article" date="2019" name="Science">
        <title>Mutation of a bHLH transcription factor allowed almond domestication.</title>
        <authorList>
            <person name="Sanchez-Perez R."/>
            <person name="Pavan S."/>
            <person name="Mazzeo R."/>
            <person name="Moldovan C."/>
            <person name="Aiese Cigliano R."/>
            <person name="Del Cueto J."/>
            <person name="Ricciardi F."/>
            <person name="Lotti C."/>
            <person name="Ricciardi L."/>
            <person name="Dicenta F."/>
            <person name="Lopez-Marques R.L."/>
            <person name="Lindberg Moller B."/>
        </authorList>
    </citation>
    <scope>NUCLEOTIDE SEQUENCE</scope>
</reference>
<dbReference type="GO" id="GO:0045087">
    <property type="term" value="P:innate immune response"/>
    <property type="evidence" value="ECO:0007669"/>
    <property type="project" value="InterPro"/>
</dbReference>
<keyword evidence="7" id="KW-1015">Disulfide bond</keyword>
<dbReference type="AlphaFoldDB" id="A0A4Y1RI59"/>
<keyword evidence="6" id="KW-0472">Membrane</keyword>
<evidence type="ECO:0000256" key="2">
    <source>
        <dbReference type="ARBA" id="ARBA00022475"/>
    </source>
</evidence>
<dbReference type="InterPro" id="IPR044812">
    <property type="entry name" value="CERK1/LYK3-like"/>
</dbReference>
<dbReference type="GO" id="GO:0005886">
    <property type="term" value="C:plasma membrane"/>
    <property type="evidence" value="ECO:0007669"/>
    <property type="project" value="UniProtKB-SubCell"/>
</dbReference>
<dbReference type="InterPro" id="IPR011009">
    <property type="entry name" value="Kinase-like_dom_sf"/>
</dbReference>
<name>A0A4Y1RI59_PRUDU</name>
<keyword evidence="5" id="KW-1133">Transmembrane helix</keyword>
<evidence type="ECO:0000256" key="6">
    <source>
        <dbReference type="ARBA" id="ARBA00023136"/>
    </source>
</evidence>
<dbReference type="PANTHER" id="PTHR46204:SF8">
    <property type="entry name" value="PROTEIN KINASE DOMAIN-CONTAINING PROTEIN"/>
    <property type="match status" value="1"/>
</dbReference>
<keyword evidence="8" id="KW-0418">Kinase</keyword>
<evidence type="ECO:0000256" key="7">
    <source>
        <dbReference type="ARBA" id="ARBA00023157"/>
    </source>
</evidence>
<proteinExistence type="predicted"/>
<organism evidence="8">
    <name type="scientific">Prunus dulcis</name>
    <name type="common">Almond</name>
    <name type="synonym">Amygdalus dulcis</name>
    <dbReference type="NCBI Taxonomy" id="3755"/>
    <lineage>
        <taxon>Eukaryota</taxon>
        <taxon>Viridiplantae</taxon>
        <taxon>Streptophyta</taxon>
        <taxon>Embryophyta</taxon>
        <taxon>Tracheophyta</taxon>
        <taxon>Spermatophyta</taxon>
        <taxon>Magnoliopsida</taxon>
        <taxon>eudicotyledons</taxon>
        <taxon>Gunneridae</taxon>
        <taxon>Pentapetalae</taxon>
        <taxon>rosids</taxon>
        <taxon>fabids</taxon>
        <taxon>Rosales</taxon>
        <taxon>Rosaceae</taxon>
        <taxon>Amygdaloideae</taxon>
        <taxon>Amygdaleae</taxon>
        <taxon>Prunus</taxon>
    </lineage>
</organism>
<evidence type="ECO:0000256" key="1">
    <source>
        <dbReference type="ARBA" id="ARBA00004162"/>
    </source>
</evidence>
<dbReference type="GO" id="GO:0019199">
    <property type="term" value="F:transmembrane receptor protein kinase activity"/>
    <property type="evidence" value="ECO:0007669"/>
    <property type="project" value="InterPro"/>
</dbReference>
<gene>
    <name evidence="8" type="ORF">Prudu_014733</name>
</gene>
<keyword evidence="8" id="KW-0808">Transferase</keyword>
<dbReference type="SUPFAM" id="SSF56112">
    <property type="entry name" value="Protein kinase-like (PK-like)"/>
    <property type="match status" value="1"/>
</dbReference>
<evidence type="ECO:0000256" key="4">
    <source>
        <dbReference type="ARBA" id="ARBA00022729"/>
    </source>
</evidence>
<protein>
    <submittedName>
        <fullName evidence="8">Protein kinase family protein / peptidoglycan-binding LysM domain-containing protein</fullName>
    </submittedName>
</protein>
<dbReference type="EMBL" id="AP019301">
    <property type="protein sequence ID" value="BBH03775.1"/>
    <property type="molecule type" value="Genomic_DNA"/>
</dbReference>